<evidence type="ECO:0000259" key="2">
    <source>
        <dbReference type="PROSITE" id="PS50968"/>
    </source>
</evidence>
<dbReference type="EMBL" id="DRYK01000044">
    <property type="protein sequence ID" value="HHP67808.1"/>
    <property type="molecule type" value="Genomic_DNA"/>
</dbReference>
<sequence>MPRKIRVKTVYGQTFELVIDKMDKDKFKLTLPDGREVEMKIIKLGNDRVLIDYDGVSYSILFSGDQAFVNTQPLLVSNIAEIYETQVKRREEEKKVEIAGGKVVKAPISGRVVEVKVKPGDSVKQGDVVVVMESMKMIIEVKSHLEGEVAEVHVKKGQSVGKDSPLISLK</sequence>
<dbReference type="AlphaFoldDB" id="A0A7J3XYI1"/>
<dbReference type="InterPro" id="IPR050709">
    <property type="entry name" value="Biotin_Carboxyl_Carrier/Decarb"/>
</dbReference>
<organism evidence="3">
    <name type="scientific">Thermogladius calderae</name>
    <dbReference type="NCBI Taxonomy" id="1200300"/>
    <lineage>
        <taxon>Archaea</taxon>
        <taxon>Thermoproteota</taxon>
        <taxon>Thermoprotei</taxon>
        <taxon>Desulfurococcales</taxon>
        <taxon>Desulfurococcaceae</taxon>
        <taxon>Thermogladius</taxon>
    </lineage>
</organism>
<feature type="domain" description="Lipoyl-binding" evidence="2">
    <location>
        <begin position="93"/>
        <end position="170"/>
    </location>
</feature>
<dbReference type="InterPro" id="IPR000089">
    <property type="entry name" value="Biotin_lipoyl"/>
</dbReference>
<dbReference type="PROSITE" id="PS50968">
    <property type="entry name" value="BIOTINYL_LIPOYL"/>
    <property type="match status" value="1"/>
</dbReference>
<evidence type="ECO:0000256" key="1">
    <source>
        <dbReference type="ARBA" id="ARBA00023267"/>
    </source>
</evidence>
<reference evidence="3" key="1">
    <citation type="journal article" date="2020" name="mSystems">
        <title>Genome- and Community-Level Interaction Insights into Carbon Utilization and Element Cycling Functions of Hydrothermarchaeota in Hydrothermal Sediment.</title>
        <authorList>
            <person name="Zhou Z."/>
            <person name="Liu Y."/>
            <person name="Xu W."/>
            <person name="Pan J."/>
            <person name="Luo Z.H."/>
            <person name="Li M."/>
        </authorList>
    </citation>
    <scope>NUCLEOTIDE SEQUENCE [LARGE SCALE GENOMIC DNA]</scope>
    <source>
        <strain evidence="3">SpSt-110</strain>
    </source>
</reference>
<gene>
    <name evidence="3" type="ORF">ENM60_03320</name>
</gene>
<accession>A0A7J3XYI1</accession>
<comment type="caution">
    <text evidence="3">The sequence shown here is derived from an EMBL/GenBank/DDBJ whole genome shotgun (WGS) entry which is preliminary data.</text>
</comment>
<dbReference type="CDD" id="cd06850">
    <property type="entry name" value="biotinyl_domain"/>
    <property type="match status" value="1"/>
</dbReference>
<evidence type="ECO:0000313" key="3">
    <source>
        <dbReference type="EMBL" id="HHP67808.1"/>
    </source>
</evidence>
<dbReference type="PANTHER" id="PTHR45266">
    <property type="entry name" value="OXALOACETATE DECARBOXYLASE ALPHA CHAIN"/>
    <property type="match status" value="1"/>
</dbReference>
<keyword evidence="1" id="KW-0092">Biotin</keyword>
<dbReference type="Gene3D" id="2.40.50.100">
    <property type="match status" value="1"/>
</dbReference>
<dbReference type="InterPro" id="IPR011053">
    <property type="entry name" value="Single_hybrid_motif"/>
</dbReference>
<proteinExistence type="predicted"/>
<dbReference type="Pfam" id="PF00364">
    <property type="entry name" value="Biotin_lipoyl"/>
    <property type="match status" value="1"/>
</dbReference>
<name>A0A7J3XYI1_9CREN</name>
<dbReference type="SUPFAM" id="SSF51230">
    <property type="entry name" value="Single hybrid motif"/>
    <property type="match status" value="1"/>
</dbReference>
<protein>
    <submittedName>
        <fullName evidence="3">Acetyl-CoA carboxylase biotin carboxyl carrier protein subunit</fullName>
    </submittedName>
</protein>
<dbReference type="PANTHER" id="PTHR45266:SF3">
    <property type="entry name" value="OXALOACETATE DECARBOXYLASE ALPHA CHAIN"/>
    <property type="match status" value="1"/>
</dbReference>